<evidence type="ECO:0000256" key="1">
    <source>
        <dbReference type="SAM" id="Phobius"/>
    </source>
</evidence>
<dbReference type="Pfam" id="PF06580">
    <property type="entry name" value="His_kinase"/>
    <property type="match status" value="1"/>
</dbReference>
<sequence length="344" mass="39744">MKKLLERLQLSSEFLLFIVFFSYLDSIKSRIGPGQVINLYTFTPESVITAIPNILIIVLLLRYSFLKIHGNQFPLQKEKALLSFLMGLLGWILISDAFSLFIALAFGNFERNFIGEVVLLSNFTRVLDFMIYGGFYFAFLLFRKFQEHQKILADYDQAMAESTIHQLKQQLNPHFLFNNLNVLDQLIEENPAMASEFLHNFSEIYRYALENSDTSLVPLKEELAFSFNYFRLLSRKFGAGYKLEVPNEIPDSWIPPLTLQVLIENAVFHNQGSENEPLIISIQVNEKIEVSNKLKPYKHKKHSGGRGLENLIKQYGLLSKEPLEILKNHDSFTVELPLIKEKVI</sequence>
<gene>
    <name evidence="3" type="ORF">J0A69_05565</name>
</gene>
<feature type="transmembrane region" description="Helical" evidence="1">
    <location>
        <begin position="36"/>
        <end position="61"/>
    </location>
</feature>
<dbReference type="RefSeq" id="WP_206585527.1">
    <property type="nucleotide sequence ID" value="NZ_JAFKCU010000001.1"/>
</dbReference>
<keyword evidence="1" id="KW-0472">Membrane</keyword>
<dbReference type="InterPro" id="IPR010559">
    <property type="entry name" value="Sig_transdc_His_kin_internal"/>
</dbReference>
<dbReference type="EMBL" id="JAFKCU010000001">
    <property type="protein sequence ID" value="MBN7814885.1"/>
    <property type="molecule type" value="Genomic_DNA"/>
</dbReference>
<accession>A0ABS3CFA7</accession>
<reference evidence="3 4" key="1">
    <citation type="submission" date="2021-03" db="EMBL/GenBank/DDBJ databases">
        <title>novel species isolated from a fishpond in China.</title>
        <authorList>
            <person name="Lu H."/>
            <person name="Cai Z."/>
        </authorList>
    </citation>
    <scope>NUCLEOTIDE SEQUENCE [LARGE SCALE GENOMIC DNA]</scope>
    <source>
        <strain evidence="3 4">YJ13C</strain>
    </source>
</reference>
<dbReference type="Proteomes" id="UP000664480">
    <property type="component" value="Unassembled WGS sequence"/>
</dbReference>
<evidence type="ECO:0000313" key="3">
    <source>
        <dbReference type="EMBL" id="MBN7814885.1"/>
    </source>
</evidence>
<feature type="domain" description="Signal transduction histidine kinase internal region" evidence="2">
    <location>
        <begin position="164"/>
        <end position="238"/>
    </location>
</feature>
<feature type="transmembrane region" description="Helical" evidence="1">
    <location>
        <begin position="7"/>
        <end position="24"/>
    </location>
</feature>
<feature type="transmembrane region" description="Helical" evidence="1">
    <location>
        <begin position="126"/>
        <end position="142"/>
    </location>
</feature>
<name>A0ABS3CFA7_9BACT</name>
<evidence type="ECO:0000313" key="4">
    <source>
        <dbReference type="Proteomes" id="UP000664480"/>
    </source>
</evidence>
<keyword evidence="1" id="KW-0812">Transmembrane</keyword>
<dbReference type="PANTHER" id="PTHR34220:SF7">
    <property type="entry name" value="SENSOR HISTIDINE KINASE YPDA"/>
    <property type="match status" value="1"/>
</dbReference>
<keyword evidence="4" id="KW-1185">Reference proteome</keyword>
<organism evidence="3 4">
    <name type="scientific">Algoriphagus pacificus</name>
    <dbReference type="NCBI Taxonomy" id="2811234"/>
    <lineage>
        <taxon>Bacteria</taxon>
        <taxon>Pseudomonadati</taxon>
        <taxon>Bacteroidota</taxon>
        <taxon>Cytophagia</taxon>
        <taxon>Cytophagales</taxon>
        <taxon>Cyclobacteriaceae</taxon>
        <taxon>Algoriphagus</taxon>
    </lineage>
</organism>
<dbReference type="InterPro" id="IPR050640">
    <property type="entry name" value="Bact_2-comp_sensor_kinase"/>
</dbReference>
<dbReference type="PANTHER" id="PTHR34220">
    <property type="entry name" value="SENSOR HISTIDINE KINASE YPDA"/>
    <property type="match status" value="1"/>
</dbReference>
<keyword evidence="1" id="KW-1133">Transmembrane helix</keyword>
<keyword evidence="3" id="KW-0418">Kinase</keyword>
<feature type="transmembrane region" description="Helical" evidence="1">
    <location>
        <begin position="81"/>
        <end position="106"/>
    </location>
</feature>
<protein>
    <submittedName>
        <fullName evidence="3">Histidine kinase</fullName>
    </submittedName>
</protein>
<proteinExistence type="predicted"/>
<dbReference type="GO" id="GO:0016301">
    <property type="term" value="F:kinase activity"/>
    <property type="evidence" value="ECO:0007669"/>
    <property type="project" value="UniProtKB-KW"/>
</dbReference>
<keyword evidence="3" id="KW-0808">Transferase</keyword>
<evidence type="ECO:0000259" key="2">
    <source>
        <dbReference type="Pfam" id="PF06580"/>
    </source>
</evidence>
<comment type="caution">
    <text evidence="3">The sequence shown here is derived from an EMBL/GenBank/DDBJ whole genome shotgun (WGS) entry which is preliminary data.</text>
</comment>